<comment type="caution">
    <text evidence="2">The sequence shown here is derived from an EMBL/GenBank/DDBJ whole genome shotgun (WGS) entry which is preliminary data.</text>
</comment>
<accession>A0ABN7JJX5</accession>
<sequence>MSEITELLTAVFLMLKIVELGLAIYRSIR</sequence>
<gene>
    <name evidence="2" type="ORF">REJC140_02405</name>
</gene>
<keyword evidence="1" id="KW-0812">Transmembrane</keyword>
<evidence type="ECO:0000313" key="3">
    <source>
        <dbReference type="Proteomes" id="UP000606921"/>
    </source>
</evidence>
<proteinExistence type="predicted"/>
<keyword evidence="1" id="KW-0472">Membrane</keyword>
<evidence type="ECO:0000256" key="1">
    <source>
        <dbReference type="SAM" id="Phobius"/>
    </source>
</evidence>
<feature type="transmembrane region" description="Helical" evidence="1">
    <location>
        <begin position="6"/>
        <end position="25"/>
    </location>
</feature>
<protein>
    <submittedName>
        <fullName evidence="2">Uncharacterized protein</fullName>
    </submittedName>
</protein>
<organism evidence="2 3">
    <name type="scientific">Pseudorhizobium endolithicum</name>
    <dbReference type="NCBI Taxonomy" id="1191678"/>
    <lineage>
        <taxon>Bacteria</taxon>
        <taxon>Pseudomonadati</taxon>
        <taxon>Pseudomonadota</taxon>
        <taxon>Alphaproteobacteria</taxon>
        <taxon>Hyphomicrobiales</taxon>
        <taxon>Rhizobiaceae</taxon>
        <taxon>Rhizobium/Agrobacterium group</taxon>
        <taxon>Pseudorhizobium</taxon>
    </lineage>
</organism>
<keyword evidence="1" id="KW-1133">Transmembrane helix</keyword>
<dbReference type="Proteomes" id="UP000606921">
    <property type="component" value="Unassembled WGS sequence"/>
</dbReference>
<name>A0ABN7JJX5_9HYPH</name>
<evidence type="ECO:0000313" key="2">
    <source>
        <dbReference type="EMBL" id="CAD7026605.1"/>
    </source>
</evidence>
<keyword evidence="3" id="KW-1185">Reference proteome</keyword>
<dbReference type="EMBL" id="CABFWF030000002">
    <property type="protein sequence ID" value="CAD7026605.1"/>
    <property type="molecule type" value="Genomic_DNA"/>
</dbReference>
<reference evidence="2 3" key="1">
    <citation type="submission" date="2020-11" db="EMBL/GenBank/DDBJ databases">
        <authorList>
            <person name="Lassalle F."/>
        </authorList>
    </citation>
    <scope>NUCLEOTIDE SEQUENCE [LARGE SCALE GENOMIC DNA]</scope>
    <source>
        <strain evidence="2 3">JC140</strain>
    </source>
</reference>